<comment type="caution">
    <text evidence="2">The sequence shown here is derived from an EMBL/GenBank/DDBJ whole genome shotgun (WGS) entry which is preliminary data.</text>
</comment>
<sequence>MSESLYTLVKQSKTDNNSLEIVIELFSPKIDRSLQQTKWQYREDLSQELKIKLLDCIRNYEVENTPGYFQMLDILEEKGIQYYQGG</sequence>
<dbReference type="InterPro" id="IPR024760">
    <property type="entry name" value="HTH_dom_conjug_TS-like"/>
</dbReference>
<dbReference type="EMBL" id="JBHSRI010000025">
    <property type="protein sequence ID" value="MFC6040780.1"/>
    <property type="molecule type" value="Genomic_DNA"/>
</dbReference>
<keyword evidence="3" id="KW-1185">Reference proteome</keyword>
<evidence type="ECO:0000313" key="3">
    <source>
        <dbReference type="Proteomes" id="UP001596170"/>
    </source>
</evidence>
<protein>
    <submittedName>
        <fullName evidence="2">Helix-turn-helix domain-containing protein</fullName>
    </submittedName>
</protein>
<accession>A0ABW1L9V3</accession>
<gene>
    <name evidence="2" type="ORF">ACFPYN_15235</name>
</gene>
<dbReference type="Pfam" id="PF12645">
    <property type="entry name" value="HTH_16"/>
    <property type="match status" value="1"/>
</dbReference>
<evidence type="ECO:0000313" key="2">
    <source>
        <dbReference type="EMBL" id="MFC6040780.1"/>
    </source>
</evidence>
<feature type="domain" description="Helix-turn-helix conjugative transposon-like" evidence="1">
    <location>
        <begin position="8"/>
        <end position="61"/>
    </location>
</feature>
<evidence type="ECO:0000259" key="1">
    <source>
        <dbReference type="Pfam" id="PF12645"/>
    </source>
</evidence>
<name>A0ABW1L9V3_9BACL</name>
<organism evidence="2 3">
    <name type="scientific">Paenisporosarcina macmurdoensis</name>
    <dbReference type="NCBI Taxonomy" id="212659"/>
    <lineage>
        <taxon>Bacteria</taxon>
        <taxon>Bacillati</taxon>
        <taxon>Bacillota</taxon>
        <taxon>Bacilli</taxon>
        <taxon>Bacillales</taxon>
        <taxon>Caryophanaceae</taxon>
        <taxon>Paenisporosarcina</taxon>
    </lineage>
</organism>
<dbReference type="RefSeq" id="WP_377735342.1">
    <property type="nucleotide sequence ID" value="NZ_JBHSRI010000025.1"/>
</dbReference>
<proteinExistence type="predicted"/>
<dbReference type="Proteomes" id="UP001596170">
    <property type="component" value="Unassembled WGS sequence"/>
</dbReference>
<reference evidence="3" key="1">
    <citation type="journal article" date="2019" name="Int. J. Syst. Evol. Microbiol.">
        <title>The Global Catalogue of Microorganisms (GCM) 10K type strain sequencing project: providing services to taxonomists for standard genome sequencing and annotation.</title>
        <authorList>
            <consortium name="The Broad Institute Genomics Platform"/>
            <consortium name="The Broad Institute Genome Sequencing Center for Infectious Disease"/>
            <person name="Wu L."/>
            <person name="Ma J."/>
        </authorList>
    </citation>
    <scope>NUCLEOTIDE SEQUENCE [LARGE SCALE GENOMIC DNA]</scope>
    <source>
        <strain evidence="3">CCUG 54527</strain>
    </source>
</reference>